<sequence>MGKMQPARSRDLNLGPNYQCSESLPLGCWWAYIMHAPFYLTSFALILQPN</sequence>
<keyword evidence="1" id="KW-0472">Membrane</keyword>
<feature type="non-terminal residue" evidence="2">
    <location>
        <position position="50"/>
    </location>
</feature>
<feature type="transmembrane region" description="Helical" evidence="1">
    <location>
        <begin position="29"/>
        <end position="47"/>
    </location>
</feature>
<evidence type="ECO:0000256" key="1">
    <source>
        <dbReference type="SAM" id="Phobius"/>
    </source>
</evidence>
<dbReference type="AlphaFoldDB" id="A0A087TLS2"/>
<gene>
    <name evidence="2" type="ORF">X975_01956</name>
</gene>
<evidence type="ECO:0000313" key="3">
    <source>
        <dbReference type="Proteomes" id="UP000054359"/>
    </source>
</evidence>
<dbReference type="Proteomes" id="UP000054359">
    <property type="component" value="Unassembled WGS sequence"/>
</dbReference>
<keyword evidence="3" id="KW-1185">Reference proteome</keyword>
<accession>A0A087TLS2</accession>
<organism evidence="2 3">
    <name type="scientific">Stegodyphus mimosarum</name>
    <name type="common">African social velvet spider</name>
    <dbReference type="NCBI Taxonomy" id="407821"/>
    <lineage>
        <taxon>Eukaryota</taxon>
        <taxon>Metazoa</taxon>
        <taxon>Ecdysozoa</taxon>
        <taxon>Arthropoda</taxon>
        <taxon>Chelicerata</taxon>
        <taxon>Arachnida</taxon>
        <taxon>Araneae</taxon>
        <taxon>Araneomorphae</taxon>
        <taxon>Entelegynae</taxon>
        <taxon>Eresoidea</taxon>
        <taxon>Eresidae</taxon>
        <taxon>Stegodyphus</taxon>
    </lineage>
</organism>
<protein>
    <submittedName>
        <fullName evidence="2">Uncharacterized protein</fullName>
    </submittedName>
</protein>
<reference evidence="2 3" key="1">
    <citation type="submission" date="2013-11" db="EMBL/GenBank/DDBJ databases">
        <title>Genome sequencing of Stegodyphus mimosarum.</title>
        <authorList>
            <person name="Bechsgaard J."/>
        </authorList>
    </citation>
    <scope>NUCLEOTIDE SEQUENCE [LARGE SCALE GENOMIC DNA]</scope>
</reference>
<dbReference type="EMBL" id="KK115792">
    <property type="protein sequence ID" value="KFM66061.1"/>
    <property type="molecule type" value="Genomic_DNA"/>
</dbReference>
<proteinExistence type="predicted"/>
<name>A0A087TLS2_STEMI</name>
<evidence type="ECO:0000313" key="2">
    <source>
        <dbReference type="EMBL" id="KFM66061.1"/>
    </source>
</evidence>
<keyword evidence="1" id="KW-0812">Transmembrane</keyword>
<keyword evidence="1" id="KW-1133">Transmembrane helix</keyword>